<dbReference type="Proteomes" id="UP000095023">
    <property type="component" value="Unassembled WGS sequence"/>
</dbReference>
<evidence type="ECO:0000259" key="2">
    <source>
        <dbReference type="PROSITE" id="PS50815"/>
    </source>
</evidence>
<protein>
    <recommendedName>
        <fullName evidence="2">HORMA domain-containing protein</fullName>
    </recommendedName>
</protein>
<dbReference type="GO" id="GO:0016035">
    <property type="term" value="C:zeta DNA polymerase complex"/>
    <property type="evidence" value="ECO:0007669"/>
    <property type="project" value="TreeGrafter"/>
</dbReference>
<gene>
    <name evidence="3" type="ORF">CANCADRAFT_72568</name>
</gene>
<dbReference type="OrthoDB" id="3986850at2759"/>
<dbReference type="SUPFAM" id="SSF56019">
    <property type="entry name" value="The spindle assembly checkpoint protein mad2"/>
    <property type="match status" value="1"/>
</dbReference>
<evidence type="ECO:0000313" key="4">
    <source>
        <dbReference type="Proteomes" id="UP000095023"/>
    </source>
</evidence>
<dbReference type="AlphaFoldDB" id="A0A1E4TID9"/>
<dbReference type="PANTHER" id="PTHR11842:SF10">
    <property type="entry name" value="MITOTIC SPINDLE ASSEMBLY CHECKPOINT PROTEIN MAD2B"/>
    <property type="match status" value="1"/>
</dbReference>
<reference evidence="4" key="1">
    <citation type="submission" date="2016-02" db="EMBL/GenBank/DDBJ databases">
        <title>Comparative genomics of biotechnologically important yeasts.</title>
        <authorList>
            <consortium name="DOE Joint Genome Institute"/>
            <person name="Riley R."/>
            <person name="Haridas S."/>
            <person name="Wolfe K.H."/>
            <person name="Lopes M.R."/>
            <person name="Hittinger C.T."/>
            <person name="Goker M."/>
            <person name="Salamov A."/>
            <person name="Wisecaver J."/>
            <person name="Long T.M."/>
            <person name="Aerts A.L."/>
            <person name="Barry K."/>
            <person name="Choi C."/>
            <person name="Clum A."/>
            <person name="Coughlan A.Y."/>
            <person name="Deshpande S."/>
            <person name="Douglass A.P."/>
            <person name="Hanson S.J."/>
            <person name="Klenk H.-P."/>
            <person name="Labutti K."/>
            <person name="Lapidus A."/>
            <person name="Lindquist E."/>
            <person name="Lipzen A."/>
            <person name="Meier-Kolthoff J.P."/>
            <person name="Ohm R.A."/>
            <person name="Otillar R.P."/>
            <person name="Pangilinan J."/>
            <person name="Peng Y."/>
            <person name="Rokas A."/>
            <person name="Rosa C.A."/>
            <person name="Scheuner C."/>
            <person name="Sibirny A.A."/>
            <person name="Slot J.C."/>
            <person name="Stielow J.B."/>
            <person name="Sun H."/>
            <person name="Kurtzman C.P."/>
            <person name="Blackwell M."/>
            <person name="Jeffries T.W."/>
            <person name="Grigoriev I.V."/>
        </authorList>
    </citation>
    <scope>NUCLEOTIDE SEQUENCE [LARGE SCALE GENOMIC DNA]</scope>
    <source>
        <strain evidence="4">NRRL Y-17796</strain>
    </source>
</reference>
<accession>A0A1E4TID9</accession>
<dbReference type="EMBL" id="KV453841">
    <property type="protein sequence ID" value="ODV91534.1"/>
    <property type="molecule type" value="Genomic_DNA"/>
</dbReference>
<evidence type="ECO:0000256" key="1">
    <source>
        <dbReference type="ARBA" id="ARBA00010348"/>
    </source>
</evidence>
<dbReference type="InterPro" id="IPR045091">
    <property type="entry name" value="Mad2-like"/>
</dbReference>
<keyword evidence="4" id="KW-1185">Reference proteome</keyword>
<dbReference type="PANTHER" id="PTHR11842">
    <property type="entry name" value="MITOTIC SPINDLE ASSEMBLY CHECKPOINT PROTEIN MAD2"/>
    <property type="match status" value="1"/>
</dbReference>
<dbReference type="InterPro" id="IPR003511">
    <property type="entry name" value="HORMA_dom"/>
</dbReference>
<name>A0A1E4TID9_9ASCO</name>
<evidence type="ECO:0000313" key="3">
    <source>
        <dbReference type="EMBL" id="ODV91534.1"/>
    </source>
</evidence>
<dbReference type="Gene3D" id="3.30.900.10">
    <property type="entry name" value="HORMA domain"/>
    <property type="match status" value="1"/>
</dbReference>
<proteinExistence type="inferred from homology"/>
<dbReference type="PROSITE" id="PS50815">
    <property type="entry name" value="HORMA"/>
    <property type="match status" value="1"/>
</dbReference>
<organism evidence="3 4">
    <name type="scientific">Tortispora caseinolytica NRRL Y-17796</name>
    <dbReference type="NCBI Taxonomy" id="767744"/>
    <lineage>
        <taxon>Eukaryota</taxon>
        <taxon>Fungi</taxon>
        <taxon>Dikarya</taxon>
        <taxon>Ascomycota</taxon>
        <taxon>Saccharomycotina</taxon>
        <taxon>Trigonopsidomycetes</taxon>
        <taxon>Trigonopsidales</taxon>
        <taxon>Trigonopsidaceae</taxon>
        <taxon>Tortispora</taxon>
    </lineage>
</organism>
<sequence>MVTGEDLLKSFSTFLEIATHQILYIADVYPRDTFLLERRYEYAVRRSRHRGLCEWIRSSCAEVHDQIATGNVKTVSVAIVDSCDTVIEQYVFDVRHLYSDDALHWTMSDFDQGYRAVLVRLFGSTSVTVPPDSTFTFIIELKDTANTVPHSDKGAYGTNIWITSAAESTAASTVTAIRSCAIGPLIFDLFNEVKS</sequence>
<feature type="domain" description="HORMA" evidence="2">
    <location>
        <begin position="5"/>
        <end position="191"/>
    </location>
</feature>
<comment type="similarity">
    <text evidence="1">Belongs to the MAD2 family.</text>
</comment>
<dbReference type="InterPro" id="IPR036570">
    <property type="entry name" value="HORMA_dom_sf"/>
</dbReference>
<dbReference type="Pfam" id="PF02301">
    <property type="entry name" value="HORMA"/>
    <property type="match status" value="1"/>
</dbReference>